<dbReference type="Proteomes" id="UP000800041">
    <property type="component" value="Unassembled WGS sequence"/>
</dbReference>
<organism evidence="1 2">
    <name type="scientific">Aulographum hederae CBS 113979</name>
    <dbReference type="NCBI Taxonomy" id="1176131"/>
    <lineage>
        <taxon>Eukaryota</taxon>
        <taxon>Fungi</taxon>
        <taxon>Dikarya</taxon>
        <taxon>Ascomycota</taxon>
        <taxon>Pezizomycotina</taxon>
        <taxon>Dothideomycetes</taxon>
        <taxon>Pleosporomycetidae</taxon>
        <taxon>Aulographales</taxon>
        <taxon>Aulographaceae</taxon>
    </lineage>
</organism>
<keyword evidence="2" id="KW-1185">Reference proteome</keyword>
<proteinExistence type="predicted"/>
<evidence type="ECO:0000313" key="2">
    <source>
        <dbReference type="Proteomes" id="UP000800041"/>
    </source>
</evidence>
<reference evidence="1" key="1">
    <citation type="journal article" date="2020" name="Stud. Mycol.">
        <title>101 Dothideomycetes genomes: a test case for predicting lifestyles and emergence of pathogens.</title>
        <authorList>
            <person name="Haridas S."/>
            <person name="Albert R."/>
            <person name="Binder M."/>
            <person name="Bloem J."/>
            <person name="Labutti K."/>
            <person name="Salamov A."/>
            <person name="Andreopoulos B."/>
            <person name="Baker S."/>
            <person name="Barry K."/>
            <person name="Bills G."/>
            <person name="Bluhm B."/>
            <person name="Cannon C."/>
            <person name="Castanera R."/>
            <person name="Culley D."/>
            <person name="Daum C."/>
            <person name="Ezra D."/>
            <person name="Gonzalez J."/>
            <person name="Henrissat B."/>
            <person name="Kuo A."/>
            <person name="Liang C."/>
            <person name="Lipzen A."/>
            <person name="Lutzoni F."/>
            <person name="Magnuson J."/>
            <person name="Mondo S."/>
            <person name="Nolan M."/>
            <person name="Ohm R."/>
            <person name="Pangilinan J."/>
            <person name="Park H.-J."/>
            <person name="Ramirez L."/>
            <person name="Alfaro M."/>
            <person name="Sun H."/>
            <person name="Tritt A."/>
            <person name="Yoshinaga Y."/>
            <person name="Zwiers L.-H."/>
            <person name="Turgeon B."/>
            <person name="Goodwin S."/>
            <person name="Spatafora J."/>
            <person name="Crous P."/>
            <person name="Grigoriev I."/>
        </authorList>
    </citation>
    <scope>NUCLEOTIDE SEQUENCE</scope>
    <source>
        <strain evidence="1">CBS 113979</strain>
    </source>
</reference>
<gene>
    <name evidence="1" type="ORF">K402DRAFT_223272</name>
</gene>
<dbReference type="AlphaFoldDB" id="A0A6G1GLN3"/>
<accession>A0A6G1GLN3</accession>
<dbReference type="EMBL" id="ML977195">
    <property type="protein sequence ID" value="KAF1981669.1"/>
    <property type="molecule type" value="Genomic_DNA"/>
</dbReference>
<protein>
    <submittedName>
        <fullName evidence="1">Uncharacterized protein</fullName>
    </submittedName>
</protein>
<name>A0A6G1GLN3_9PEZI</name>
<evidence type="ECO:0000313" key="1">
    <source>
        <dbReference type="EMBL" id="KAF1981669.1"/>
    </source>
</evidence>
<sequence>MRVFKIFLEQGVHLGFAKAILQHLETSANSKSKEMPWITPEFVGATSLTDTLRLYHAILHLRLNHAPTNFIMSKKICNTIDQTVPLSAVNVTNILRNFSPAEKIVKHLLYAMWNTYTDEDLPAEDWEAIESVVDSKPDLKAASEKTRNDHYAWKEEQAQRTARKGAVRAREITNAKADAMEKRKALRAVEDALFHGVKALKVAG</sequence>